<evidence type="ECO:0000259" key="6">
    <source>
        <dbReference type="Pfam" id="PF04828"/>
    </source>
</evidence>
<dbReference type="Gene3D" id="3.90.1590.10">
    <property type="entry name" value="glutathione-dependent formaldehyde- activating enzyme (gfa)"/>
    <property type="match status" value="1"/>
</dbReference>
<accession>A0A9W8DYT9</accession>
<feature type="region of interest" description="Disordered" evidence="5">
    <location>
        <begin position="72"/>
        <end position="102"/>
    </location>
</feature>
<keyword evidence="8" id="KW-1185">Reference proteome</keyword>
<comment type="similarity">
    <text evidence="1">Belongs to the Gfa family.</text>
</comment>
<dbReference type="Proteomes" id="UP001150569">
    <property type="component" value="Unassembled WGS sequence"/>
</dbReference>
<dbReference type="PANTHER" id="PTHR33337">
    <property type="entry name" value="GFA DOMAIN-CONTAINING PROTEIN"/>
    <property type="match status" value="1"/>
</dbReference>
<dbReference type="PANTHER" id="PTHR33337:SF44">
    <property type="entry name" value="DUF636 DOMAIN PROTEIN (AFU_ORTHOLOGUE AFUA_1G09754)"/>
    <property type="match status" value="1"/>
</dbReference>
<dbReference type="AlphaFoldDB" id="A0A9W8DYT9"/>
<keyword evidence="4" id="KW-0456">Lyase</keyword>
<feature type="domain" description="CENP-V/GFA" evidence="6">
    <location>
        <begin position="3"/>
        <end position="65"/>
    </location>
</feature>
<dbReference type="OrthoDB" id="406544at2759"/>
<dbReference type="EMBL" id="JANBPT010000241">
    <property type="protein sequence ID" value="KAJ1925056.1"/>
    <property type="molecule type" value="Genomic_DNA"/>
</dbReference>
<name>A0A9W8DYT9_9FUNG</name>
<evidence type="ECO:0000256" key="3">
    <source>
        <dbReference type="ARBA" id="ARBA00022833"/>
    </source>
</evidence>
<feature type="compositionally biased region" description="Basic and acidic residues" evidence="5">
    <location>
        <begin position="72"/>
        <end position="93"/>
    </location>
</feature>
<dbReference type="InterPro" id="IPR011057">
    <property type="entry name" value="Mss4-like_sf"/>
</dbReference>
<dbReference type="SUPFAM" id="SSF51316">
    <property type="entry name" value="Mss4-like"/>
    <property type="match status" value="2"/>
</dbReference>
<evidence type="ECO:0000313" key="8">
    <source>
        <dbReference type="Proteomes" id="UP001150569"/>
    </source>
</evidence>
<dbReference type="GO" id="GO:0046872">
    <property type="term" value="F:metal ion binding"/>
    <property type="evidence" value="ECO:0007669"/>
    <property type="project" value="UniProtKB-KW"/>
</dbReference>
<dbReference type="Pfam" id="PF04828">
    <property type="entry name" value="GFA"/>
    <property type="match status" value="1"/>
</dbReference>
<comment type="caution">
    <text evidence="7">The sequence shown here is derived from an EMBL/GenBank/DDBJ whole genome shotgun (WGS) entry which is preliminary data.</text>
</comment>
<evidence type="ECO:0000256" key="5">
    <source>
        <dbReference type="SAM" id="MobiDB-lite"/>
    </source>
</evidence>
<protein>
    <recommendedName>
        <fullName evidence="6">CENP-V/GFA domain-containing protein</fullName>
    </recommendedName>
</protein>
<reference evidence="7" key="1">
    <citation type="submission" date="2022-07" db="EMBL/GenBank/DDBJ databases">
        <title>Phylogenomic reconstructions and comparative analyses of Kickxellomycotina fungi.</title>
        <authorList>
            <person name="Reynolds N.K."/>
            <person name="Stajich J.E."/>
            <person name="Barry K."/>
            <person name="Grigoriev I.V."/>
            <person name="Crous P."/>
            <person name="Smith M.E."/>
        </authorList>
    </citation>
    <scope>NUCLEOTIDE SEQUENCE</scope>
    <source>
        <strain evidence="7">RSA 861</strain>
    </source>
</reference>
<organism evidence="7 8">
    <name type="scientific">Tieghemiomyces parasiticus</name>
    <dbReference type="NCBI Taxonomy" id="78921"/>
    <lineage>
        <taxon>Eukaryota</taxon>
        <taxon>Fungi</taxon>
        <taxon>Fungi incertae sedis</taxon>
        <taxon>Zoopagomycota</taxon>
        <taxon>Kickxellomycotina</taxon>
        <taxon>Dimargaritomycetes</taxon>
        <taxon>Dimargaritales</taxon>
        <taxon>Dimargaritaceae</taxon>
        <taxon>Tieghemiomyces</taxon>
    </lineage>
</organism>
<keyword evidence="2" id="KW-0479">Metal-binding</keyword>
<dbReference type="InterPro" id="IPR006913">
    <property type="entry name" value="CENP-V/GFA"/>
</dbReference>
<evidence type="ECO:0000313" key="7">
    <source>
        <dbReference type="EMBL" id="KAJ1925056.1"/>
    </source>
</evidence>
<dbReference type="GO" id="GO:0016846">
    <property type="term" value="F:carbon-sulfur lyase activity"/>
    <property type="evidence" value="ECO:0007669"/>
    <property type="project" value="InterPro"/>
</dbReference>
<proteinExistence type="inferred from homology"/>
<gene>
    <name evidence="7" type="ORF">IWQ60_004802</name>
</gene>
<evidence type="ECO:0000256" key="4">
    <source>
        <dbReference type="ARBA" id="ARBA00023239"/>
    </source>
</evidence>
<keyword evidence="3" id="KW-0862">Zinc</keyword>
<evidence type="ECO:0000256" key="1">
    <source>
        <dbReference type="ARBA" id="ARBA00005495"/>
    </source>
</evidence>
<sequence>MDLQGSCHCGQVKFTCISHTPVPYMLCYCSICRKLQGGSGSNINIMAVAESLRIIQGEQSIKNYVALPETRGPAKLDHDIDGSNDDETTKAKEGGQSQRSAKQRMVVTRKAGYDRKFCMTCGSYLWGFDSDYADNIYPFASAIDTDLPVPEVTYHIKLNSTTQWADPRNPVYRHANETTQCFFDDYPDSAIIDWHKKHGHYVD</sequence>
<evidence type="ECO:0000256" key="2">
    <source>
        <dbReference type="ARBA" id="ARBA00022723"/>
    </source>
</evidence>